<dbReference type="PANTHER" id="PTHR36437:SF2">
    <property type="entry name" value="GLYOXALASE_BLEOMYCIN RESISTANCE PROTEIN_DIOXYGENASE"/>
    <property type="match status" value="1"/>
</dbReference>
<protein>
    <submittedName>
        <fullName evidence="2">Extradiol dioxygenase</fullName>
    </submittedName>
</protein>
<organism evidence="2 3">
    <name type="scientific">Streptomyces lunaelactis</name>
    <dbReference type="NCBI Taxonomy" id="1535768"/>
    <lineage>
        <taxon>Bacteria</taxon>
        <taxon>Bacillati</taxon>
        <taxon>Actinomycetota</taxon>
        <taxon>Actinomycetes</taxon>
        <taxon>Kitasatosporales</taxon>
        <taxon>Streptomycetaceae</taxon>
        <taxon>Streptomyces</taxon>
    </lineage>
</organism>
<dbReference type="GeneID" id="55659681"/>
<dbReference type="SUPFAM" id="SSF54593">
    <property type="entry name" value="Glyoxalase/Bleomycin resistance protein/Dihydroxybiphenyl dioxygenase"/>
    <property type="match status" value="1"/>
</dbReference>
<keyword evidence="3" id="KW-1185">Reference proteome</keyword>
<dbReference type="GO" id="GO:0051213">
    <property type="term" value="F:dioxygenase activity"/>
    <property type="evidence" value="ECO:0007669"/>
    <property type="project" value="UniProtKB-KW"/>
</dbReference>
<evidence type="ECO:0000259" key="1">
    <source>
        <dbReference type="PROSITE" id="PS51819"/>
    </source>
</evidence>
<dbReference type="RefSeq" id="WP_108153266.1">
    <property type="nucleotide sequence ID" value="NZ_CP026304.1"/>
</dbReference>
<dbReference type="InterPro" id="IPR004360">
    <property type="entry name" value="Glyas_Fos-R_dOase_dom"/>
</dbReference>
<dbReference type="Proteomes" id="UP000244201">
    <property type="component" value="Chromosome"/>
</dbReference>
<dbReference type="OrthoDB" id="197463at2"/>
<dbReference type="PROSITE" id="PS51819">
    <property type="entry name" value="VOC"/>
    <property type="match status" value="1"/>
</dbReference>
<evidence type="ECO:0000313" key="3">
    <source>
        <dbReference type="Proteomes" id="UP000244201"/>
    </source>
</evidence>
<dbReference type="InterPro" id="IPR029068">
    <property type="entry name" value="Glyas_Bleomycin-R_OHBP_Dase"/>
</dbReference>
<accession>A0A2R4TA51</accession>
<reference evidence="2 3" key="1">
    <citation type="submission" date="2018-01" db="EMBL/GenBank/DDBJ databases">
        <title>Complete genome sequence of Streptomyces lunaelactis MM109T, a Ferroverdin A producer isolated from cave moonmilk deposits.</title>
        <authorList>
            <person name="Naome A."/>
            <person name="Martinet L."/>
            <person name="Maciejewska M."/>
            <person name="Anderssen S."/>
            <person name="Adam D."/>
            <person name="Tenconi E."/>
            <person name="Deflandre B."/>
            <person name="Arguelles-Arias A."/>
            <person name="Calusinska M."/>
            <person name="Copieters W."/>
            <person name="Karim L."/>
            <person name="Hanikenne M."/>
            <person name="Baurain D."/>
            <person name="van Wezel G."/>
            <person name="Smargiasso N."/>
            <person name="de Pauw E."/>
            <person name="Delfosse P."/>
            <person name="Rigali S."/>
        </authorList>
    </citation>
    <scope>NUCLEOTIDE SEQUENCE [LARGE SCALE GENOMIC DNA]</scope>
    <source>
        <strain evidence="2 3">MM109</strain>
    </source>
</reference>
<evidence type="ECO:0000313" key="2">
    <source>
        <dbReference type="EMBL" id="AVZ75977.1"/>
    </source>
</evidence>
<keyword evidence="2" id="KW-0560">Oxidoreductase</keyword>
<name>A0A2R4TA51_9ACTN</name>
<keyword evidence="2" id="KW-0223">Dioxygenase</keyword>
<feature type="domain" description="VOC" evidence="1">
    <location>
        <begin position="3"/>
        <end position="128"/>
    </location>
</feature>
<dbReference type="Pfam" id="PF00903">
    <property type="entry name" value="Glyoxalase"/>
    <property type="match status" value="1"/>
</dbReference>
<sequence length="129" mass="14229">MSYIALVTLVVRDYDEAIAFYTDALGFELIEDTDRGDGTRWVVVRPRGTGHGSALLLARAKDDVQRASVGAQAGGRVGFFLHTGDFAADHARMTAAGVRFLEEPRHEPYGSVAVFEDLYGNRWDLLQPK</sequence>
<gene>
    <name evidence="2" type="ORF">SLUN_30995</name>
</gene>
<dbReference type="Gene3D" id="3.10.180.10">
    <property type="entry name" value="2,3-Dihydroxybiphenyl 1,2-Dioxygenase, domain 1"/>
    <property type="match status" value="1"/>
</dbReference>
<proteinExistence type="predicted"/>
<dbReference type="CDD" id="cd07263">
    <property type="entry name" value="VOC_like"/>
    <property type="match status" value="1"/>
</dbReference>
<dbReference type="KEGG" id="slk:SLUN_30995"/>
<dbReference type="AlphaFoldDB" id="A0A2R4TA51"/>
<dbReference type="EMBL" id="CP026304">
    <property type="protein sequence ID" value="AVZ75977.1"/>
    <property type="molecule type" value="Genomic_DNA"/>
</dbReference>
<dbReference type="InterPro" id="IPR037523">
    <property type="entry name" value="VOC_core"/>
</dbReference>
<dbReference type="PANTHER" id="PTHR36437">
    <property type="entry name" value="GLYOXALASE/BLEOMYCIN RESISTANCE PROTEIN/DIOXYGENASE"/>
    <property type="match status" value="1"/>
</dbReference>